<dbReference type="Pfam" id="PF13358">
    <property type="entry name" value="DDE_3"/>
    <property type="match status" value="1"/>
</dbReference>
<gene>
    <name evidence="4" type="ORF">GFC30_1719</name>
    <name evidence="3" type="ORF">GFC30_943</name>
</gene>
<dbReference type="EMBL" id="CP015438">
    <property type="protein sequence ID" value="ANB61291.1"/>
    <property type="molecule type" value="Genomic_DNA"/>
</dbReference>
<dbReference type="KEGG" id="aamy:GFC30_1719"/>
<keyword evidence="5" id="KW-1185">Reference proteome</keyword>
<dbReference type="EMBL" id="CP015438">
    <property type="protein sequence ID" value="ANB60906.1"/>
    <property type="molecule type" value="Genomic_DNA"/>
</dbReference>
<sequence>MKKKGLQITNDHGWTIERLQEQERRMKNANMAKRMAVIRLIMQGYLGIQVAELLNLHRETVSIYVQKFNQGGMDALLERHYAPGRKPYLSPDEERELRKMLEESTPADEGYGIETSWNTRIIQHVLEEKFSVTMSRGGICDMLHRWGFRYTRPTYTLKRANPQKQKEFQQEIELIKKNLPDNTVIIYEDESHIRDYQALRATWSVKGRQKQIPTYGHHATVSLLGGVNIETGEFLCMETDQCNAQAFLQFLQYTLNQYPDKHVVMVLDNAKIHHAKVLQPFLQEHEEQLTFVFLPPYSPNLNLVERIWGWLKESVIANRFHPSRKELRESIVSFLEYLSEFPEKVLQRIGQVAMSEN</sequence>
<dbReference type="RefSeq" id="WP_066323099.1">
    <property type="nucleotide sequence ID" value="NZ_CP015438.1"/>
</dbReference>
<evidence type="ECO:0000259" key="1">
    <source>
        <dbReference type="Pfam" id="PF13358"/>
    </source>
</evidence>
<organism evidence="4 5">
    <name type="scientific">Anoxybacteroides amylolyticum</name>
    <dbReference type="NCBI Taxonomy" id="294699"/>
    <lineage>
        <taxon>Bacteria</taxon>
        <taxon>Bacillati</taxon>
        <taxon>Bacillota</taxon>
        <taxon>Bacilli</taxon>
        <taxon>Bacillales</taxon>
        <taxon>Anoxybacillaceae</taxon>
        <taxon>Anoxybacteroides</taxon>
    </lineage>
</organism>
<dbReference type="InterPro" id="IPR009057">
    <property type="entry name" value="Homeodomain-like_sf"/>
</dbReference>
<evidence type="ECO:0000313" key="4">
    <source>
        <dbReference type="EMBL" id="ANB61291.1"/>
    </source>
</evidence>
<dbReference type="AlphaFoldDB" id="A0A160F5A3"/>
<dbReference type="PATRIC" id="fig|294699.3.peg.1757"/>
<protein>
    <submittedName>
        <fullName evidence="4">Helix-turn-helix domain protein</fullName>
    </submittedName>
</protein>
<evidence type="ECO:0000313" key="3">
    <source>
        <dbReference type="EMBL" id="ANB60906.1"/>
    </source>
</evidence>
<dbReference type="InterPro" id="IPR036397">
    <property type="entry name" value="RNaseH_sf"/>
</dbReference>
<evidence type="ECO:0000313" key="5">
    <source>
        <dbReference type="Proteomes" id="UP000076865"/>
    </source>
</evidence>
<dbReference type="InterPro" id="IPR047655">
    <property type="entry name" value="Transpos_IS630-like"/>
</dbReference>
<feature type="domain" description="Winged helix-turn helix" evidence="2">
    <location>
        <begin position="116"/>
        <end position="171"/>
    </location>
</feature>
<dbReference type="Pfam" id="PF13551">
    <property type="entry name" value="HTH_29"/>
    <property type="match status" value="1"/>
</dbReference>
<reference evidence="4 5" key="1">
    <citation type="journal article" date="2006" name="Syst. Appl. Microbiol.">
        <title>Anoxybacillus amylolyticus sp. nov., a thermophilic amylase producing bacterium isolated from Mount Rittmann (Antarctica).</title>
        <authorList>
            <person name="Poli A."/>
            <person name="Esposito E."/>
            <person name="Lama L."/>
            <person name="Orlando P."/>
            <person name="Nicolaus G."/>
            <person name="de Appolonia F."/>
            <person name="Gambacorta A."/>
            <person name="Nicolaus B."/>
        </authorList>
    </citation>
    <scope>NUCLEOTIDE SEQUENCE [LARGE SCALE GENOMIC DNA]</scope>
    <source>
        <strain evidence="4 5">DSM 15939</strain>
    </source>
</reference>
<dbReference type="InterPro" id="IPR038717">
    <property type="entry name" value="Tc1-like_DDE_dom"/>
</dbReference>
<dbReference type="NCBIfam" id="NF033545">
    <property type="entry name" value="transpos_IS630"/>
    <property type="match status" value="1"/>
</dbReference>
<reference evidence="4" key="2">
    <citation type="submission" date="2016-04" db="EMBL/GenBank/DDBJ databases">
        <authorList>
            <person name="Evans L.H."/>
            <person name="Alamgir A."/>
            <person name="Owens N."/>
            <person name="Weber N.D."/>
            <person name="Virtaneva K."/>
            <person name="Barbian K."/>
            <person name="Babar A."/>
            <person name="Rosenke K."/>
        </authorList>
    </citation>
    <scope>NUCLEOTIDE SEQUENCE</scope>
    <source>
        <strain evidence="4">DSM 15939</strain>
    </source>
</reference>
<dbReference type="InterPro" id="IPR025959">
    <property type="entry name" value="Winged_HTH_dom"/>
</dbReference>
<dbReference type="OrthoDB" id="2854648at2"/>
<dbReference type="Proteomes" id="UP000076865">
    <property type="component" value="Chromosome"/>
</dbReference>
<proteinExistence type="predicted"/>
<dbReference type="GO" id="GO:0003676">
    <property type="term" value="F:nucleic acid binding"/>
    <property type="evidence" value="ECO:0007669"/>
    <property type="project" value="InterPro"/>
</dbReference>
<dbReference type="PANTHER" id="PTHR46564:SF1">
    <property type="entry name" value="TRANSPOSASE"/>
    <property type="match status" value="1"/>
</dbReference>
<dbReference type="SUPFAM" id="SSF46689">
    <property type="entry name" value="Homeodomain-like"/>
    <property type="match status" value="1"/>
</dbReference>
<evidence type="ECO:0000259" key="2">
    <source>
        <dbReference type="Pfam" id="PF13592"/>
    </source>
</evidence>
<dbReference type="Gene3D" id="3.30.420.10">
    <property type="entry name" value="Ribonuclease H-like superfamily/Ribonuclease H"/>
    <property type="match status" value="1"/>
</dbReference>
<dbReference type="InterPro" id="IPR012337">
    <property type="entry name" value="RNaseH-like_sf"/>
</dbReference>
<feature type="domain" description="Tc1-like transposase DDE" evidence="1">
    <location>
        <begin position="185"/>
        <end position="328"/>
    </location>
</feature>
<accession>A0A160F5A3</accession>
<dbReference type="SUPFAM" id="SSF53098">
    <property type="entry name" value="Ribonuclease H-like"/>
    <property type="match status" value="1"/>
</dbReference>
<name>A0A160F5A3_9BACL</name>
<dbReference type="KEGG" id="aamy:GFC30_943"/>
<dbReference type="Pfam" id="PF13592">
    <property type="entry name" value="HTH_33"/>
    <property type="match status" value="1"/>
</dbReference>
<dbReference type="PANTHER" id="PTHR46564">
    <property type="entry name" value="TRANSPOSASE"/>
    <property type="match status" value="1"/>
</dbReference>